<dbReference type="RefSeq" id="WP_404676087.1">
    <property type="nucleotide sequence ID" value="NZ_JBJDOT010000028.1"/>
</dbReference>
<protein>
    <recommendedName>
        <fullName evidence="3">ParB/Sulfiredoxin domain-containing protein</fullName>
    </recommendedName>
</protein>
<dbReference type="Proteomes" id="UP001620262">
    <property type="component" value="Unassembled WGS sequence"/>
</dbReference>
<evidence type="ECO:0000313" key="2">
    <source>
        <dbReference type="Proteomes" id="UP001620262"/>
    </source>
</evidence>
<name>A0ABW8L111_9GAMM</name>
<reference evidence="1 2" key="1">
    <citation type="submission" date="2024-11" db="EMBL/GenBank/DDBJ databases">
        <title>The Natural Products Discovery Center: Release of the First 8490 Sequenced Strains for Exploring Actinobacteria Biosynthetic Diversity.</title>
        <authorList>
            <person name="Kalkreuter E."/>
            <person name="Kautsar S.A."/>
            <person name="Yang D."/>
            <person name="Bader C.D."/>
            <person name="Teijaro C.N."/>
            <person name="Fluegel L."/>
            <person name="Davis C.M."/>
            <person name="Simpson J.R."/>
            <person name="Lauterbach L."/>
            <person name="Steele A.D."/>
            <person name="Gui C."/>
            <person name="Meng S."/>
            <person name="Li G."/>
            <person name="Viehrig K."/>
            <person name="Ye F."/>
            <person name="Su P."/>
            <person name="Kiefer A.F."/>
            <person name="Nichols A."/>
            <person name="Cepeda A.J."/>
            <person name="Yan W."/>
            <person name="Fan B."/>
            <person name="Jiang Y."/>
            <person name="Adhikari A."/>
            <person name="Zheng C.-J."/>
            <person name="Schuster L."/>
            <person name="Cowan T.M."/>
            <person name="Smanski M.J."/>
            <person name="Chevrette M.G."/>
            <person name="De Carvalho L.P.S."/>
            <person name="Shen B."/>
        </authorList>
    </citation>
    <scope>NUCLEOTIDE SEQUENCE [LARGE SCALE GENOMIC DNA]</scope>
    <source>
        <strain evidence="1 2">NPDC078403</strain>
    </source>
</reference>
<proteinExistence type="predicted"/>
<dbReference type="EMBL" id="JBJDOT010000028">
    <property type="protein sequence ID" value="MFK3865721.1"/>
    <property type="molecule type" value="Genomic_DNA"/>
</dbReference>
<gene>
    <name evidence="1" type="ORF">ACI2JU_17860</name>
</gene>
<accession>A0ABW8L111</accession>
<sequence length="59" mass="7009">MKVIFKSTTLMDLYLVIFQGGHHRYAIAKVTDVDVFPIYIEKHNKIEIDKRLFVNWKNA</sequence>
<keyword evidence="2" id="KW-1185">Reference proteome</keyword>
<comment type="caution">
    <text evidence="1">The sequence shown here is derived from an EMBL/GenBank/DDBJ whole genome shotgun (WGS) entry which is preliminary data.</text>
</comment>
<evidence type="ECO:0000313" key="1">
    <source>
        <dbReference type="EMBL" id="MFK3865721.1"/>
    </source>
</evidence>
<organism evidence="1 2">
    <name type="scientific">Pseudoalteromonas rhizosphaerae</name>
    <dbReference type="NCBI Taxonomy" id="2518973"/>
    <lineage>
        <taxon>Bacteria</taxon>
        <taxon>Pseudomonadati</taxon>
        <taxon>Pseudomonadota</taxon>
        <taxon>Gammaproteobacteria</taxon>
        <taxon>Alteromonadales</taxon>
        <taxon>Pseudoalteromonadaceae</taxon>
        <taxon>Pseudoalteromonas</taxon>
    </lineage>
</organism>
<evidence type="ECO:0008006" key="3">
    <source>
        <dbReference type="Google" id="ProtNLM"/>
    </source>
</evidence>